<evidence type="ECO:0000313" key="1">
    <source>
        <dbReference type="EMBL" id="CAD9677556.1"/>
    </source>
</evidence>
<dbReference type="InterPro" id="IPR036514">
    <property type="entry name" value="SGNH_hydro_sf"/>
</dbReference>
<accession>A0A6U0YVQ9</accession>
<sequence length="332" mass="37563">MSHEGHEVSSFVSSVFSERGRWFTRSRMRLPALLQFILYWLKLQWIRLCRWMLNPVVSKASSTYHKAVVIGDGLAMGVGDRVTLGVSGGLASRVEDAVHGTRKLRTKWNVLNCGEADSTSWDWLPSGDRKTFYHSVFNSKALADAEVVLVLLGTQDILRGKTGMSDHVLSKPFPDIREQYPPEEFCDTVKNLQQLCLALLHQNPRRQVLVCDILMSVPGSLIEREHHDMVMRVNKQLIDMIQDESIFGKRRPTWVHFSPPKVVHRDWALSSDRVHLSAKGYKAMAQWVLEKVLTAMLRVEWTYLNAAMQKISLRSGGKTTTPAPAQPPSSSS</sequence>
<dbReference type="Gene3D" id="3.40.50.1110">
    <property type="entry name" value="SGNH hydrolase"/>
    <property type="match status" value="1"/>
</dbReference>
<protein>
    <recommendedName>
        <fullName evidence="3">SGNH hydrolase-type esterase domain-containing protein</fullName>
    </recommendedName>
</protein>
<dbReference type="CDD" id="cd00229">
    <property type="entry name" value="SGNH_hydrolase"/>
    <property type="match status" value="1"/>
</dbReference>
<evidence type="ECO:0000313" key="2">
    <source>
        <dbReference type="EMBL" id="CAD9677558.1"/>
    </source>
</evidence>
<proteinExistence type="predicted"/>
<evidence type="ECO:0008006" key="3">
    <source>
        <dbReference type="Google" id="ProtNLM"/>
    </source>
</evidence>
<name>A0A6U0YVQ9_9STRA</name>
<dbReference type="EMBL" id="HBHJ01010501">
    <property type="protein sequence ID" value="CAD9677558.1"/>
    <property type="molecule type" value="Transcribed_RNA"/>
</dbReference>
<dbReference type="AlphaFoldDB" id="A0A6U0YVQ9"/>
<organism evidence="2">
    <name type="scientific">Rhizochromulina marina</name>
    <dbReference type="NCBI Taxonomy" id="1034831"/>
    <lineage>
        <taxon>Eukaryota</taxon>
        <taxon>Sar</taxon>
        <taxon>Stramenopiles</taxon>
        <taxon>Ochrophyta</taxon>
        <taxon>Dictyochophyceae</taxon>
        <taxon>Rhizochromulinales</taxon>
        <taxon>Rhizochromulina</taxon>
    </lineage>
</organism>
<dbReference type="SUPFAM" id="SSF52266">
    <property type="entry name" value="SGNH hydrolase"/>
    <property type="match status" value="1"/>
</dbReference>
<dbReference type="EMBL" id="HBHJ01010500">
    <property type="protein sequence ID" value="CAD9677556.1"/>
    <property type="molecule type" value="Transcribed_RNA"/>
</dbReference>
<reference evidence="2" key="1">
    <citation type="submission" date="2021-01" db="EMBL/GenBank/DDBJ databases">
        <authorList>
            <person name="Corre E."/>
            <person name="Pelletier E."/>
            <person name="Niang G."/>
            <person name="Scheremetjew M."/>
            <person name="Finn R."/>
            <person name="Kale V."/>
            <person name="Holt S."/>
            <person name="Cochrane G."/>
            <person name="Meng A."/>
            <person name="Brown T."/>
            <person name="Cohen L."/>
        </authorList>
    </citation>
    <scope>NUCLEOTIDE SEQUENCE</scope>
    <source>
        <strain evidence="2">CCMP1243</strain>
    </source>
</reference>
<gene>
    <name evidence="1" type="ORF">RMAR1173_LOCUS6846</name>
    <name evidence="2" type="ORF">RMAR1173_LOCUS6847</name>
</gene>